<keyword evidence="3" id="KW-1185">Reference proteome</keyword>
<feature type="region of interest" description="Disordered" evidence="1">
    <location>
        <begin position="197"/>
        <end position="227"/>
    </location>
</feature>
<name>A0ABP3GJX3_9ACTN</name>
<evidence type="ECO:0008006" key="4">
    <source>
        <dbReference type="Google" id="ProtNLM"/>
    </source>
</evidence>
<gene>
    <name evidence="2" type="ORF">GCM10010319_21690</name>
</gene>
<proteinExistence type="predicted"/>
<evidence type="ECO:0000313" key="3">
    <source>
        <dbReference type="Proteomes" id="UP001500063"/>
    </source>
</evidence>
<dbReference type="InterPro" id="IPR028978">
    <property type="entry name" value="Chorismate_lyase_/UTRA_dom_sf"/>
</dbReference>
<sequence>MPSPVLLAPSPPGPATVPGSAGIRRRLESAVAVFASPATRILLASDGLTTTLLQAAVGWPLAAQVHRIEAVDGRGVSAAARFLLCAGERDRFLVRQTTLVLPSGEPVSENTVVLRLGVDPRIDAVAADGSRPIGFALAEADLIHERRIVSAGAAHWPLAPGTPRCVSKTYVLTARTPTVPVLCIQELFNPSFISAAPTPARQSADSGGRRTPLVLLPEGAPCSARPS</sequence>
<organism evidence="2 3">
    <name type="scientific">Streptomyces blastmyceticus</name>
    <dbReference type="NCBI Taxonomy" id="68180"/>
    <lineage>
        <taxon>Bacteria</taxon>
        <taxon>Bacillati</taxon>
        <taxon>Actinomycetota</taxon>
        <taxon>Actinomycetes</taxon>
        <taxon>Kitasatosporales</taxon>
        <taxon>Streptomycetaceae</taxon>
        <taxon>Streptomyces</taxon>
    </lineage>
</organism>
<protein>
    <recommendedName>
        <fullName evidence="4">Chorismate lyase</fullName>
    </recommendedName>
</protein>
<accession>A0ABP3GJX3</accession>
<dbReference type="SUPFAM" id="SSF64288">
    <property type="entry name" value="Chorismate lyase-like"/>
    <property type="match status" value="1"/>
</dbReference>
<dbReference type="Gene3D" id="3.40.1410.10">
    <property type="entry name" value="Chorismate lyase-like"/>
    <property type="match status" value="1"/>
</dbReference>
<comment type="caution">
    <text evidence="2">The sequence shown here is derived from an EMBL/GenBank/DDBJ whole genome shotgun (WGS) entry which is preliminary data.</text>
</comment>
<evidence type="ECO:0000313" key="2">
    <source>
        <dbReference type="EMBL" id="GAA0345094.1"/>
    </source>
</evidence>
<dbReference type="EMBL" id="BAAABW010000013">
    <property type="protein sequence ID" value="GAA0345094.1"/>
    <property type="molecule type" value="Genomic_DNA"/>
</dbReference>
<reference evidence="3" key="1">
    <citation type="journal article" date="2019" name="Int. J. Syst. Evol. Microbiol.">
        <title>The Global Catalogue of Microorganisms (GCM) 10K type strain sequencing project: providing services to taxonomists for standard genome sequencing and annotation.</title>
        <authorList>
            <consortium name="The Broad Institute Genomics Platform"/>
            <consortium name="The Broad Institute Genome Sequencing Center for Infectious Disease"/>
            <person name="Wu L."/>
            <person name="Ma J."/>
        </authorList>
    </citation>
    <scope>NUCLEOTIDE SEQUENCE [LARGE SCALE GENOMIC DNA]</scope>
    <source>
        <strain evidence="3">JCM 4565</strain>
    </source>
</reference>
<evidence type="ECO:0000256" key="1">
    <source>
        <dbReference type="SAM" id="MobiDB-lite"/>
    </source>
</evidence>
<dbReference type="Proteomes" id="UP001500063">
    <property type="component" value="Unassembled WGS sequence"/>
</dbReference>